<dbReference type="FunFam" id="2.30.22.10:FF:000001">
    <property type="entry name" value="Protein GrpE"/>
    <property type="match status" value="1"/>
</dbReference>
<dbReference type="OrthoDB" id="9812586at2"/>
<dbReference type="SUPFAM" id="SSF58014">
    <property type="entry name" value="Coiled-coil domain of nucleotide exchange factor GrpE"/>
    <property type="match status" value="1"/>
</dbReference>
<dbReference type="InterPro" id="IPR000740">
    <property type="entry name" value="GrpE"/>
</dbReference>
<dbReference type="HAMAP" id="MF_01151">
    <property type="entry name" value="GrpE"/>
    <property type="match status" value="1"/>
</dbReference>
<dbReference type="STRING" id="1855383.SAMN05216548_105193"/>
<evidence type="ECO:0000256" key="9">
    <source>
        <dbReference type="ARBA" id="ARBA00076414"/>
    </source>
</evidence>
<keyword evidence="5 10" id="KW-0346">Stress response</keyword>
<evidence type="ECO:0000256" key="12">
    <source>
        <dbReference type="RuleBase" id="RU004478"/>
    </source>
</evidence>
<evidence type="ECO:0000256" key="2">
    <source>
        <dbReference type="ARBA" id="ARBA00009054"/>
    </source>
</evidence>
<evidence type="ECO:0000256" key="11">
    <source>
        <dbReference type="RuleBase" id="RU000639"/>
    </source>
</evidence>
<dbReference type="Gene3D" id="2.30.22.10">
    <property type="entry name" value="Head domain of nucleotide exchange factor GrpE"/>
    <property type="match status" value="1"/>
</dbReference>
<dbReference type="NCBIfam" id="NF010748">
    <property type="entry name" value="PRK14150.1"/>
    <property type="match status" value="1"/>
</dbReference>
<evidence type="ECO:0000256" key="3">
    <source>
        <dbReference type="ARBA" id="ARBA00011738"/>
    </source>
</evidence>
<evidence type="ECO:0000256" key="5">
    <source>
        <dbReference type="ARBA" id="ARBA00023016"/>
    </source>
</evidence>
<keyword evidence="13" id="KW-0175">Coiled coil</keyword>
<sequence length="224" mass="24052">MTSTEDKNTDVHAATAATDGEAKHAAAEDIARQHQTYDSAEDETQGDDFAGEIARLEAEKADLTDRLVRTVAEMENLRRRTERDVADARRYAVTKFAGDMLTVGDNLRRALEALPADTRSAADEGLKALLDGVEMTARELDRTLAKHGIQVIAAEGERFDPNRHQAMFEIPNADVPNGTVMQVMQAGYTIGDRVLRAAMVGVSRGGPKADAAGGAKDQSAAAQS</sequence>
<dbReference type="PANTHER" id="PTHR21237:SF23">
    <property type="entry name" value="GRPE PROTEIN HOMOLOG, MITOCHONDRIAL"/>
    <property type="match status" value="1"/>
</dbReference>
<name>A0A1H9GZ72_9HYPH</name>
<evidence type="ECO:0000256" key="8">
    <source>
        <dbReference type="ARBA" id="ARBA00072274"/>
    </source>
</evidence>
<gene>
    <name evidence="10" type="primary">grpE</name>
    <name evidence="15" type="ORF">SAMN05216548_105193</name>
</gene>
<comment type="function">
    <text evidence="7 10 11">Participates actively in the response to hyperosmotic and heat shock by preventing the aggregation of stress-denatured proteins, in association with DnaK and GrpE. It is the nucleotide exchange factor for DnaK and may function as a thermosensor. Unfolded proteins bind initially to DnaJ; upon interaction with the DnaJ-bound protein, DnaK hydrolyzes its bound ATP, resulting in the formation of a stable complex. GrpE releases ADP from DnaK; ATP binding to DnaK triggers the release of the substrate protein, thus completing the reaction cycle. Several rounds of ATP-dependent interactions between DnaJ, DnaK and GrpE are required for fully efficient folding.</text>
</comment>
<dbReference type="PANTHER" id="PTHR21237">
    <property type="entry name" value="GRPE PROTEIN"/>
    <property type="match status" value="1"/>
</dbReference>
<evidence type="ECO:0000256" key="10">
    <source>
        <dbReference type="HAMAP-Rule" id="MF_01151"/>
    </source>
</evidence>
<keyword evidence="4 10" id="KW-0963">Cytoplasm</keyword>
<feature type="region of interest" description="Disordered" evidence="14">
    <location>
        <begin position="1"/>
        <end position="48"/>
    </location>
</feature>
<evidence type="ECO:0000256" key="7">
    <source>
        <dbReference type="ARBA" id="ARBA00053401"/>
    </source>
</evidence>
<dbReference type="NCBIfam" id="NF010739">
    <property type="entry name" value="PRK14141.1"/>
    <property type="match status" value="1"/>
</dbReference>
<dbReference type="Gene3D" id="3.90.20.20">
    <property type="match status" value="1"/>
</dbReference>
<feature type="coiled-coil region" evidence="13">
    <location>
        <begin position="53"/>
        <end position="91"/>
    </location>
</feature>
<dbReference type="GO" id="GO:0005737">
    <property type="term" value="C:cytoplasm"/>
    <property type="evidence" value="ECO:0007669"/>
    <property type="project" value="UniProtKB-SubCell"/>
</dbReference>
<comment type="similarity">
    <text evidence="2 10 12">Belongs to the GrpE family.</text>
</comment>
<dbReference type="PRINTS" id="PR00773">
    <property type="entry name" value="GRPEPROTEIN"/>
</dbReference>
<dbReference type="PROSITE" id="PS01071">
    <property type="entry name" value="GRPE"/>
    <property type="match status" value="1"/>
</dbReference>
<feature type="compositionally biased region" description="Basic and acidic residues" evidence="14">
    <location>
        <begin position="20"/>
        <end position="32"/>
    </location>
</feature>
<dbReference type="EMBL" id="FOFG01000005">
    <property type="protein sequence ID" value="SEQ55298.1"/>
    <property type="molecule type" value="Genomic_DNA"/>
</dbReference>
<evidence type="ECO:0000313" key="16">
    <source>
        <dbReference type="Proteomes" id="UP000199647"/>
    </source>
</evidence>
<proteinExistence type="inferred from homology"/>
<dbReference type="GO" id="GO:0051087">
    <property type="term" value="F:protein-folding chaperone binding"/>
    <property type="evidence" value="ECO:0007669"/>
    <property type="project" value="InterPro"/>
</dbReference>
<reference evidence="15 16" key="1">
    <citation type="submission" date="2016-10" db="EMBL/GenBank/DDBJ databases">
        <authorList>
            <person name="de Groot N.N."/>
        </authorList>
    </citation>
    <scope>NUCLEOTIDE SEQUENCE [LARGE SCALE GENOMIC DNA]</scope>
    <source>
        <strain evidence="15 16">A52C2</strain>
    </source>
</reference>
<dbReference type="AlphaFoldDB" id="A0A1H9GZ72"/>
<dbReference type="GO" id="GO:0000774">
    <property type="term" value="F:adenyl-nucleotide exchange factor activity"/>
    <property type="evidence" value="ECO:0007669"/>
    <property type="project" value="InterPro"/>
</dbReference>
<dbReference type="GO" id="GO:0051082">
    <property type="term" value="F:unfolded protein binding"/>
    <property type="evidence" value="ECO:0007669"/>
    <property type="project" value="TreeGrafter"/>
</dbReference>
<dbReference type="InterPro" id="IPR009012">
    <property type="entry name" value="GrpE_head"/>
</dbReference>
<dbReference type="Proteomes" id="UP000199647">
    <property type="component" value="Unassembled WGS sequence"/>
</dbReference>
<dbReference type="SUPFAM" id="SSF51064">
    <property type="entry name" value="Head domain of nucleotide exchange factor GrpE"/>
    <property type="match status" value="1"/>
</dbReference>
<feature type="region of interest" description="Disordered" evidence="14">
    <location>
        <begin position="204"/>
        <end position="224"/>
    </location>
</feature>
<evidence type="ECO:0000256" key="1">
    <source>
        <dbReference type="ARBA" id="ARBA00004496"/>
    </source>
</evidence>
<dbReference type="RefSeq" id="WP_092496321.1">
    <property type="nucleotide sequence ID" value="NZ_FOFG01000005.1"/>
</dbReference>
<accession>A0A1H9GZ72</accession>
<dbReference type="GO" id="GO:0042803">
    <property type="term" value="F:protein homodimerization activity"/>
    <property type="evidence" value="ECO:0007669"/>
    <property type="project" value="InterPro"/>
</dbReference>
<dbReference type="Pfam" id="PF01025">
    <property type="entry name" value="GrpE"/>
    <property type="match status" value="1"/>
</dbReference>
<evidence type="ECO:0000256" key="4">
    <source>
        <dbReference type="ARBA" id="ARBA00022490"/>
    </source>
</evidence>
<organism evidence="15 16">
    <name type="scientific">Faunimonas pinastri</name>
    <dbReference type="NCBI Taxonomy" id="1855383"/>
    <lineage>
        <taxon>Bacteria</taxon>
        <taxon>Pseudomonadati</taxon>
        <taxon>Pseudomonadota</taxon>
        <taxon>Alphaproteobacteria</taxon>
        <taxon>Hyphomicrobiales</taxon>
        <taxon>Afifellaceae</taxon>
        <taxon>Faunimonas</taxon>
    </lineage>
</organism>
<feature type="compositionally biased region" description="Low complexity" evidence="14">
    <location>
        <begin position="208"/>
        <end position="224"/>
    </location>
</feature>
<dbReference type="InterPro" id="IPR013805">
    <property type="entry name" value="GrpE_CC"/>
</dbReference>
<comment type="subunit">
    <text evidence="3 10">Homodimer.</text>
</comment>
<evidence type="ECO:0000313" key="15">
    <source>
        <dbReference type="EMBL" id="SEQ55298.1"/>
    </source>
</evidence>
<dbReference type="CDD" id="cd00446">
    <property type="entry name" value="GrpE"/>
    <property type="match status" value="1"/>
</dbReference>
<keyword evidence="6 10" id="KW-0143">Chaperone</keyword>
<protein>
    <recommendedName>
        <fullName evidence="8 10">Protein GrpE</fullName>
    </recommendedName>
    <alternativeName>
        <fullName evidence="9 10">HSP-70 cofactor</fullName>
    </alternativeName>
</protein>
<evidence type="ECO:0000256" key="6">
    <source>
        <dbReference type="ARBA" id="ARBA00023186"/>
    </source>
</evidence>
<dbReference type="NCBIfam" id="NF010738">
    <property type="entry name" value="PRK14140.1"/>
    <property type="match status" value="1"/>
</dbReference>
<dbReference type="GO" id="GO:0006457">
    <property type="term" value="P:protein folding"/>
    <property type="evidence" value="ECO:0007669"/>
    <property type="project" value="InterPro"/>
</dbReference>
<evidence type="ECO:0000256" key="14">
    <source>
        <dbReference type="SAM" id="MobiDB-lite"/>
    </source>
</evidence>
<feature type="compositionally biased region" description="Acidic residues" evidence="14">
    <location>
        <begin position="39"/>
        <end position="48"/>
    </location>
</feature>
<feature type="compositionally biased region" description="Basic and acidic residues" evidence="14">
    <location>
        <begin position="1"/>
        <end position="10"/>
    </location>
</feature>
<comment type="subcellular location">
    <subcellularLocation>
        <location evidence="1 10">Cytoplasm</location>
    </subcellularLocation>
</comment>
<keyword evidence="16" id="KW-1185">Reference proteome</keyword>
<evidence type="ECO:0000256" key="13">
    <source>
        <dbReference type="SAM" id="Coils"/>
    </source>
</evidence>